<evidence type="ECO:0000313" key="1">
    <source>
        <dbReference type="EMBL" id="GFQ86587.1"/>
    </source>
</evidence>
<gene>
    <name evidence="1" type="primary">AVEN_65234_1</name>
    <name evidence="1" type="ORF">TNCT_494181</name>
</gene>
<protein>
    <submittedName>
        <fullName evidence="1">Uncharacterized protein</fullName>
    </submittedName>
</protein>
<sequence length="125" mass="14027">MNIRSTSTTKITYKREGHVVGSEILFANRLAPPLRENNKHIQETIQLSTADDSLKDLGKIEVESQETKSVKYWAQKITYAFRSLTVPTKPRKNSFGSLFSSLGMFNLIQFACVCPSVTSCFMCGL</sequence>
<keyword evidence="2" id="KW-1185">Reference proteome</keyword>
<reference evidence="1" key="1">
    <citation type="submission" date="2020-07" db="EMBL/GenBank/DDBJ databases">
        <title>Multicomponent nature underlies the extraordinary mechanical properties of spider dragline silk.</title>
        <authorList>
            <person name="Kono N."/>
            <person name="Nakamura H."/>
            <person name="Mori M."/>
            <person name="Yoshida Y."/>
            <person name="Ohtoshi R."/>
            <person name="Malay A.D."/>
            <person name="Moran D.A.P."/>
            <person name="Tomita M."/>
            <person name="Numata K."/>
            <person name="Arakawa K."/>
        </authorList>
    </citation>
    <scope>NUCLEOTIDE SEQUENCE</scope>
</reference>
<evidence type="ECO:0000313" key="2">
    <source>
        <dbReference type="Proteomes" id="UP000887116"/>
    </source>
</evidence>
<organism evidence="1 2">
    <name type="scientific">Trichonephila clavata</name>
    <name type="common">Joro spider</name>
    <name type="synonym">Nephila clavata</name>
    <dbReference type="NCBI Taxonomy" id="2740835"/>
    <lineage>
        <taxon>Eukaryota</taxon>
        <taxon>Metazoa</taxon>
        <taxon>Ecdysozoa</taxon>
        <taxon>Arthropoda</taxon>
        <taxon>Chelicerata</taxon>
        <taxon>Arachnida</taxon>
        <taxon>Araneae</taxon>
        <taxon>Araneomorphae</taxon>
        <taxon>Entelegynae</taxon>
        <taxon>Araneoidea</taxon>
        <taxon>Nephilidae</taxon>
        <taxon>Trichonephila</taxon>
    </lineage>
</organism>
<accession>A0A8X6FQC3</accession>
<dbReference type="AlphaFoldDB" id="A0A8X6FQC3"/>
<dbReference type="EMBL" id="BMAO01003235">
    <property type="protein sequence ID" value="GFQ86587.1"/>
    <property type="molecule type" value="Genomic_DNA"/>
</dbReference>
<dbReference type="OrthoDB" id="6435021at2759"/>
<name>A0A8X6FQC3_TRICU</name>
<proteinExistence type="predicted"/>
<dbReference type="Proteomes" id="UP000887116">
    <property type="component" value="Unassembled WGS sequence"/>
</dbReference>
<comment type="caution">
    <text evidence="1">The sequence shown here is derived from an EMBL/GenBank/DDBJ whole genome shotgun (WGS) entry which is preliminary data.</text>
</comment>